<dbReference type="Proteomes" id="UP000002282">
    <property type="component" value="Chromosome 3L"/>
</dbReference>
<dbReference type="OMA" id="QTMAIVC"/>
<dbReference type="Gene3D" id="3.30.300.30">
    <property type="match status" value="1"/>
</dbReference>
<dbReference type="PANTHER" id="PTHR24096">
    <property type="entry name" value="LONG-CHAIN-FATTY-ACID--COA LIGASE"/>
    <property type="match status" value="1"/>
</dbReference>
<dbReference type="InterPro" id="IPR042099">
    <property type="entry name" value="ANL_N_sf"/>
</dbReference>
<dbReference type="KEGG" id="dya:Dyak_GE21516"/>
<evidence type="ECO:0000259" key="4">
    <source>
        <dbReference type="Pfam" id="PF00501"/>
    </source>
</evidence>
<dbReference type="PhylomeDB" id="B4PJ88"/>
<protein>
    <recommendedName>
        <fullName evidence="8">AMP-dependent synthetase/ligase domain-containing protein</fullName>
    </recommendedName>
</protein>
<keyword evidence="3" id="KW-0576">Peroxisome</keyword>
<dbReference type="InterPro" id="IPR025110">
    <property type="entry name" value="AMP-bd_C"/>
</dbReference>
<reference evidence="6 7" key="2">
    <citation type="journal article" date="2007" name="PLoS Biol.">
        <title>Principles of genome evolution in the Drosophila melanogaster species group.</title>
        <authorList>
            <person name="Ranz J.M."/>
            <person name="Maurin D."/>
            <person name="Chan Y.S."/>
            <person name="von Grotthuss M."/>
            <person name="Hillier L.W."/>
            <person name="Roote J."/>
            <person name="Ashburner M."/>
            <person name="Bergman C.M."/>
        </authorList>
    </citation>
    <scope>NUCLEOTIDE SEQUENCE [LARGE SCALE GENOMIC DNA]</scope>
    <source>
        <strain evidence="7">Tai18E2 / Tucson 14021-0261.01</strain>
    </source>
</reference>
<dbReference type="PANTHER" id="PTHR24096:SF353">
    <property type="entry name" value="GH16244P-RELATED"/>
    <property type="match status" value="1"/>
</dbReference>
<dbReference type="HOGENOM" id="CLU_000022_59_2_1"/>
<feature type="domain" description="AMP-dependent synthetase/ligase" evidence="4">
    <location>
        <begin position="35"/>
        <end position="389"/>
    </location>
</feature>
<dbReference type="AlphaFoldDB" id="B4PJ88"/>
<dbReference type="GO" id="GO:0046949">
    <property type="term" value="P:fatty-acyl-CoA biosynthetic process"/>
    <property type="evidence" value="ECO:0007669"/>
    <property type="project" value="TreeGrafter"/>
</dbReference>
<comment type="similarity">
    <text evidence="2">Belongs to the ATP-dependent AMP-binding enzyme family.</text>
</comment>
<evidence type="ECO:0000256" key="3">
    <source>
        <dbReference type="ARBA" id="ARBA00023140"/>
    </source>
</evidence>
<dbReference type="FunFam" id="3.40.50.12780:FF:000025">
    <property type="entry name" value="luciferin 4-monooxygenase"/>
    <property type="match status" value="1"/>
</dbReference>
<name>B4PJ88_DROYA</name>
<dbReference type="CDD" id="cd05911">
    <property type="entry name" value="Firefly_Luc_like"/>
    <property type="match status" value="1"/>
</dbReference>
<dbReference type="eggNOG" id="KOG1176">
    <property type="taxonomic scope" value="Eukaryota"/>
</dbReference>
<evidence type="ECO:0000256" key="2">
    <source>
        <dbReference type="ARBA" id="ARBA00006432"/>
    </source>
</evidence>
<proteinExistence type="inferred from homology"/>
<evidence type="ECO:0000256" key="1">
    <source>
        <dbReference type="ARBA" id="ARBA00004275"/>
    </source>
</evidence>
<dbReference type="FunFam" id="3.30.300.30:FF:000007">
    <property type="entry name" value="4-coumarate--CoA ligase 2"/>
    <property type="match status" value="1"/>
</dbReference>
<reference evidence="6 7" key="1">
    <citation type="journal article" date="2007" name="Nature">
        <title>Evolution of genes and genomes on the Drosophila phylogeny.</title>
        <authorList>
            <consortium name="Drosophila 12 Genomes Consortium"/>
            <person name="Clark A.G."/>
            <person name="Eisen M.B."/>
            <person name="Smith D.R."/>
            <person name="Bergman C.M."/>
            <person name="Oliver B."/>
            <person name="Markow T.A."/>
            <person name="Kaufman T.C."/>
            <person name="Kellis M."/>
            <person name="Gelbart W."/>
            <person name="Iyer V.N."/>
            <person name="Pollard D.A."/>
            <person name="Sackton T.B."/>
            <person name="Larracuente A.M."/>
            <person name="Singh N.D."/>
            <person name="Abad J.P."/>
            <person name="Abt D.N."/>
            <person name="Adryan B."/>
            <person name="Aguade M."/>
            <person name="Akashi H."/>
            <person name="Anderson W.W."/>
            <person name="Aquadro C.F."/>
            <person name="Ardell D.H."/>
            <person name="Arguello R."/>
            <person name="Artieri C.G."/>
            <person name="Barbash D.A."/>
            <person name="Barker D."/>
            <person name="Barsanti P."/>
            <person name="Batterham P."/>
            <person name="Batzoglou S."/>
            <person name="Begun D."/>
            <person name="Bhutkar A."/>
            <person name="Blanco E."/>
            <person name="Bosak S.A."/>
            <person name="Bradley R.K."/>
            <person name="Brand A.D."/>
            <person name="Brent M.R."/>
            <person name="Brooks A.N."/>
            <person name="Brown R.H."/>
            <person name="Butlin R.K."/>
            <person name="Caggese C."/>
            <person name="Calvi B.R."/>
            <person name="Bernardo de Carvalho A."/>
            <person name="Caspi A."/>
            <person name="Castrezana S."/>
            <person name="Celniker S.E."/>
            <person name="Chang J.L."/>
            <person name="Chapple C."/>
            <person name="Chatterji S."/>
            <person name="Chinwalla A."/>
            <person name="Civetta A."/>
            <person name="Clifton S.W."/>
            <person name="Comeron J.M."/>
            <person name="Costello J.C."/>
            <person name="Coyne J.A."/>
            <person name="Daub J."/>
            <person name="David R.G."/>
            <person name="Delcher A.L."/>
            <person name="Delehaunty K."/>
            <person name="Do C.B."/>
            <person name="Ebling H."/>
            <person name="Edwards K."/>
            <person name="Eickbush T."/>
            <person name="Evans J.D."/>
            <person name="Filipski A."/>
            <person name="Findeiss S."/>
            <person name="Freyhult E."/>
            <person name="Fulton L."/>
            <person name="Fulton R."/>
            <person name="Garcia A.C."/>
            <person name="Gardiner A."/>
            <person name="Garfield D.A."/>
            <person name="Garvin B.E."/>
            <person name="Gibson G."/>
            <person name="Gilbert D."/>
            <person name="Gnerre S."/>
            <person name="Godfrey J."/>
            <person name="Good R."/>
            <person name="Gotea V."/>
            <person name="Gravely B."/>
            <person name="Greenberg A.J."/>
            <person name="Griffiths-Jones S."/>
            <person name="Gross S."/>
            <person name="Guigo R."/>
            <person name="Gustafson E.A."/>
            <person name="Haerty W."/>
            <person name="Hahn M.W."/>
            <person name="Halligan D.L."/>
            <person name="Halpern A.L."/>
            <person name="Halter G.M."/>
            <person name="Han M.V."/>
            <person name="Heger A."/>
            <person name="Hillier L."/>
            <person name="Hinrichs A.S."/>
            <person name="Holmes I."/>
            <person name="Hoskins R.A."/>
            <person name="Hubisz M.J."/>
            <person name="Hultmark D."/>
            <person name="Huntley M.A."/>
            <person name="Jaffe D.B."/>
            <person name="Jagadeeshan S."/>
            <person name="Jeck W.R."/>
            <person name="Johnson J."/>
            <person name="Jones C.D."/>
            <person name="Jordan W.C."/>
            <person name="Karpen G.H."/>
            <person name="Kataoka E."/>
            <person name="Keightley P.D."/>
            <person name="Kheradpour P."/>
            <person name="Kirkness E.F."/>
            <person name="Koerich L.B."/>
            <person name="Kristiansen K."/>
            <person name="Kudrna D."/>
            <person name="Kulathinal R.J."/>
            <person name="Kumar S."/>
            <person name="Kwok R."/>
            <person name="Lander E."/>
            <person name="Langley C.H."/>
            <person name="Lapoint R."/>
            <person name="Lazzaro B.P."/>
            <person name="Lee S.J."/>
            <person name="Levesque L."/>
            <person name="Li R."/>
            <person name="Lin C.F."/>
            <person name="Lin M.F."/>
            <person name="Lindblad-Toh K."/>
            <person name="Llopart A."/>
            <person name="Long M."/>
            <person name="Low L."/>
            <person name="Lozovsky E."/>
            <person name="Lu J."/>
            <person name="Luo M."/>
            <person name="Machado C.A."/>
            <person name="Makalowski W."/>
            <person name="Marzo M."/>
            <person name="Matsuda M."/>
            <person name="Matzkin L."/>
            <person name="McAllister B."/>
            <person name="McBride C.S."/>
            <person name="McKernan B."/>
            <person name="McKernan K."/>
            <person name="Mendez-Lago M."/>
            <person name="Minx P."/>
            <person name="Mollenhauer M.U."/>
            <person name="Montooth K."/>
            <person name="Mount S.M."/>
            <person name="Mu X."/>
            <person name="Myers E."/>
            <person name="Negre B."/>
            <person name="Newfeld S."/>
            <person name="Nielsen R."/>
            <person name="Noor M.A."/>
            <person name="O'Grady P."/>
            <person name="Pachter L."/>
            <person name="Papaceit M."/>
            <person name="Parisi M.J."/>
            <person name="Parisi M."/>
            <person name="Parts L."/>
            <person name="Pedersen J.S."/>
            <person name="Pesole G."/>
            <person name="Phillippy A.M."/>
            <person name="Ponting C.P."/>
            <person name="Pop M."/>
            <person name="Porcelli D."/>
            <person name="Powell J.R."/>
            <person name="Prohaska S."/>
            <person name="Pruitt K."/>
            <person name="Puig M."/>
            <person name="Quesneville H."/>
            <person name="Ram K.R."/>
            <person name="Rand D."/>
            <person name="Rasmussen M.D."/>
            <person name="Reed L.K."/>
            <person name="Reenan R."/>
            <person name="Reily A."/>
            <person name="Remington K.A."/>
            <person name="Rieger T.T."/>
            <person name="Ritchie M.G."/>
            <person name="Robin C."/>
            <person name="Rogers Y.H."/>
            <person name="Rohde C."/>
            <person name="Rozas J."/>
            <person name="Rubenfield M.J."/>
            <person name="Ruiz A."/>
            <person name="Russo S."/>
            <person name="Salzberg S.L."/>
            <person name="Sanchez-Gracia A."/>
            <person name="Saranga D.J."/>
            <person name="Sato H."/>
            <person name="Schaeffer S.W."/>
            <person name="Schatz M.C."/>
            <person name="Schlenke T."/>
            <person name="Schwartz R."/>
            <person name="Segarra C."/>
            <person name="Singh R.S."/>
            <person name="Sirot L."/>
            <person name="Sirota M."/>
            <person name="Sisneros N.B."/>
            <person name="Smith C.D."/>
            <person name="Smith T.F."/>
            <person name="Spieth J."/>
            <person name="Stage D.E."/>
            <person name="Stark A."/>
            <person name="Stephan W."/>
            <person name="Strausberg R.L."/>
            <person name="Strempel S."/>
            <person name="Sturgill D."/>
            <person name="Sutton G."/>
            <person name="Sutton G.G."/>
            <person name="Tao W."/>
            <person name="Teichmann S."/>
            <person name="Tobari Y.N."/>
            <person name="Tomimura Y."/>
            <person name="Tsolas J.M."/>
            <person name="Valente V.L."/>
            <person name="Venter E."/>
            <person name="Venter J.C."/>
            <person name="Vicario S."/>
            <person name="Vieira F.G."/>
            <person name="Vilella A.J."/>
            <person name="Villasante A."/>
            <person name="Walenz B."/>
            <person name="Wang J."/>
            <person name="Wasserman M."/>
            <person name="Watts T."/>
            <person name="Wilson D."/>
            <person name="Wilson R.K."/>
            <person name="Wing R.A."/>
            <person name="Wolfner M.F."/>
            <person name="Wong A."/>
            <person name="Wong G.K."/>
            <person name="Wu C.I."/>
            <person name="Wu G."/>
            <person name="Yamamoto D."/>
            <person name="Yang H.P."/>
            <person name="Yang S.P."/>
            <person name="Yorke J.A."/>
            <person name="Yoshida K."/>
            <person name="Zdobnov E."/>
            <person name="Zhang P."/>
            <person name="Zhang Y."/>
            <person name="Zimin A.V."/>
            <person name="Baldwin J."/>
            <person name="Abdouelleil A."/>
            <person name="Abdulkadir J."/>
            <person name="Abebe A."/>
            <person name="Abera B."/>
            <person name="Abreu J."/>
            <person name="Acer S.C."/>
            <person name="Aftuck L."/>
            <person name="Alexander A."/>
            <person name="An P."/>
            <person name="Anderson E."/>
            <person name="Anderson S."/>
            <person name="Arachi H."/>
            <person name="Azer M."/>
            <person name="Bachantsang P."/>
            <person name="Barry A."/>
            <person name="Bayul T."/>
            <person name="Berlin A."/>
            <person name="Bessette D."/>
            <person name="Bloom T."/>
            <person name="Blye J."/>
            <person name="Boguslavskiy L."/>
            <person name="Bonnet C."/>
            <person name="Boukhgalter B."/>
            <person name="Bourzgui I."/>
            <person name="Brown A."/>
            <person name="Cahill P."/>
            <person name="Channer S."/>
            <person name="Cheshatsang Y."/>
            <person name="Chuda L."/>
            <person name="Citroen M."/>
            <person name="Collymore A."/>
            <person name="Cooke P."/>
            <person name="Costello M."/>
            <person name="D'Aco K."/>
            <person name="Daza R."/>
            <person name="De Haan G."/>
            <person name="DeGray S."/>
            <person name="DeMaso C."/>
            <person name="Dhargay N."/>
            <person name="Dooley K."/>
            <person name="Dooley E."/>
            <person name="Doricent M."/>
            <person name="Dorje P."/>
            <person name="Dorjee K."/>
            <person name="Dupes A."/>
            <person name="Elong R."/>
            <person name="Falk J."/>
            <person name="Farina A."/>
            <person name="Faro S."/>
            <person name="Ferguson D."/>
            <person name="Fisher S."/>
            <person name="Foley C.D."/>
            <person name="Franke A."/>
            <person name="Friedrich D."/>
            <person name="Gadbois L."/>
            <person name="Gearin G."/>
            <person name="Gearin C.R."/>
            <person name="Giannoukos G."/>
            <person name="Goode T."/>
            <person name="Graham J."/>
            <person name="Grandbois E."/>
            <person name="Grewal S."/>
            <person name="Gyaltsen K."/>
            <person name="Hafez N."/>
            <person name="Hagos B."/>
            <person name="Hall J."/>
            <person name="Henson C."/>
            <person name="Hollinger A."/>
            <person name="Honan T."/>
            <person name="Huard M.D."/>
            <person name="Hughes L."/>
            <person name="Hurhula B."/>
            <person name="Husby M.E."/>
            <person name="Kamat A."/>
            <person name="Kanga B."/>
            <person name="Kashin S."/>
            <person name="Khazanovich D."/>
            <person name="Kisner P."/>
            <person name="Lance K."/>
            <person name="Lara M."/>
            <person name="Lee W."/>
            <person name="Lennon N."/>
            <person name="Letendre F."/>
            <person name="LeVine R."/>
            <person name="Lipovsky A."/>
            <person name="Liu X."/>
            <person name="Liu J."/>
            <person name="Liu S."/>
            <person name="Lokyitsang T."/>
            <person name="Lokyitsang Y."/>
            <person name="Lubonja R."/>
            <person name="Lui A."/>
            <person name="MacDonald P."/>
            <person name="Magnisalis V."/>
            <person name="Maru K."/>
            <person name="Matthews C."/>
            <person name="McCusker W."/>
            <person name="McDonough S."/>
            <person name="Mehta T."/>
            <person name="Meldrim J."/>
            <person name="Meneus L."/>
            <person name="Mihai O."/>
            <person name="Mihalev A."/>
            <person name="Mihova T."/>
            <person name="Mittelman R."/>
            <person name="Mlenga V."/>
            <person name="Montmayeur A."/>
            <person name="Mulrain L."/>
            <person name="Navidi A."/>
            <person name="Naylor J."/>
            <person name="Negash T."/>
            <person name="Nguyen T."/>
            <person name="Nguyen N."/>
            <person name="Nicol R."/>
            <person name="Norbu C."/>
            <person name="Norbu N."/>
            <person name="Novod N."/>
            <person name="O'Neill B."/>
            <person name="Osman S."/>
            <person name="Markiewicz E."/>
            <person name="Oyono O.L."/>
            <person name="Patti C."/>
            <person name="Phunkhang P."/>
            <person name="Pierre F."/>
            <person name="Priest M."/>
            <person name="Raghuraman S."/>
            <person name="Rege F."/>
            <person name="Reyes R."/>
            <person name="Rise C."/>
            <person name="Rogov P."/>
            <person name="Ross K."/>
            <person name="Ryan E."/>
            <person name="Settipalli S."/>
            <person name="Shea T."/>
            <person name="Sherpa N."/>
            <person name="Shi L."/>
            <person name="Shih D."/>
            <person name="Sparrow T."/>
            <person name="Spaulding J."/>
            <person name="Stalker J."/>
            <person name="Stange-Thomann N."/>
            <person name="Stavropoulos S."/>
            <person name="Stone C."/>
            <person name="Strader C."/>
            <person name="Tesfaye S."/>
            <person name="Thomson T."/>
            <person name="Thoulutsang Y."/>
            <person name="Thoulutsang D."/>
            <person name="Topham K."/>
            <person name="Topping I."/>
            <person name="Tsamla T."/>
            <person name="Vassiliev H."/>
            <person name="Vo A."/>
            <person name="Wangchuk T."/>
            <person name="Wangdi T."/>
            <person name="Weiand M."/>
            <person name="Wilkinson J."/>
            <person name="Wilson A."/>
            <person name="Yadav S."/>
            <person name="Young G."/>
            <person name="Yu Q."/>
            <person name="Zembek L."/>
            <person name="Zhong D."/>
            <person name="Zimmer A."/>
            <person name="Zwirko Z."/>
            <person name="Jaffe D.B."/>
            <person name="Alvarez P."/>
            <person name="Brockman W."/>
            <person name="Butler J."/>
            <person name="Chin C."/>
            <person name="Gnerre S."/>
            <person name="Grabherr M."/>
            <person name="Kleber M."/>
            <person name="Mauceli E."/>
            <person name="MacCallum I."/>
        </authorList>
    </citation>
    <scope>NUCLEOTIDE SEQUENCE [LARGE SCALE GENOMIC DNA]</scope>
    <source>
        <strain evidence="7">Tai18E2 / Tucson 14021-0261.01</strain>
    </source>
</reference>
<feature type="domain" description="AMP-binding enzyme C-terminal" evidence="5">
    <location>
        <begin position="440"/>
        <end position="513"/>
    </location>
</feature>
<dbReference type="GO" id="GO:0004467">
    <property type="term" value="F:long-chain fatty acid-CoA ligase activity"/>
    <property type="evidence" value="ECO:0007669"/>
    <property type="project" value="TreeGrafter"/>
</dbReference>
<sequence>MSEVNYDENLKIWSGRETRSSFSPDLSIGEIIFREMECHPKLIAQISITEDTVLTREELHMNAMRVASYMRDMGLGQDDIVGVMGRHTTHLSAVAYACFFNGTPFHALHNAYEESCISKLFGITKPRLIFCDGDEYEKVQAATKDLQVTIVTMRNHPVGSVRIQDILTTSVKQNFQPVRLKDGTDQTLAILSSSGTSGFPKAVTISNSHKIIVEYMGLNSSIVQYTSSTLDWLSGLLMAISTGVFSTTSIIADCDFDPGLLCRAIAKYKISLVLLSSSYLAMFANSPELQSADLSSLKYLFYGGSSSSLEAQRRIRSHLSHDCLHFCYGLTELNSAGSVNLNFDGKPNSVGRPARGIKVKVIDEQGGALGPNVQGEICFNNDQKWSGYYQDPDESRKIQDSENWIHTGDLGYVDEDGYIFVIDRLKDMLKFQNIMYYPSEIENVIAEMPNVLEACVFGIWDPVNGDEAAASVVKKPGAQLEAQEVVDYVRKRTTAKFKQLNGGALIVDELVGSGNRKANRAAVKKHFINHFNNN</sequence>
<dbReference type="OrthoDB" id="10253869at2759"/>
<evidence type="ECO:0000259" key="5">
    <source>
        <dbReference type="Pfam" id="PF13193"/>
    </source>
</evidence>
<keyword evidence="7" id="KW-1185">Reference proteome</keyword>
<dbReference type="SUPFAM" id="SSF56801">
    <property type="entry name" value="Acetyl-CoA synthetase-like"/>
    <property type="match status" value="1"/>
</dbReference>
<dbReference type="Pfam" id="PF00501">
    <property type="entry name" value="AMP-binding"/>
    <property type="match status" value="1"/>
</dbReference>
<dbReference type="Gene3D" id="3.40.50.12780">
    <property type="entry name" value="N-terminal domain of ligase-like"/>
    <property type="match status" value="1"/>
</dbReference>
<gene>
    <name evidence="6" type="primary">Dyak\GE21516</name>
    <name evidence="6" type="synonym">dyak_GLEANR_5268</name>
    <name evidence="6" type="synonym">GE21516</name>
    <name evidence="6" type="ORF">Dyak_GE21516</name>
</gene>
<dbReference type="Pfam" id="PF13193">
    <property type="entry name" value="AMP-binding_C"/>
    <property type="match status" value="1"/>
</dbReference>
<evidence type="ECO:0008006" key="8">
    <source>
        <dbReference type="Google" id="ProtNLM"/>
    </source>
</evidence>
<comment type="subcellular location">
    <subcellularLocation>
        <location evidence="1">Peroxisome</location>
    </subcellularLocation>
</comment>
<dbReference type="SMR" id="B4PJ88"/>
<accession>B4PJ88</accession>
<organism evidence="6 7">
    <name type="scientific">Drosophila yakuba</name>
    <name type="common">Fruit fly</name>
    <dbReference type="NCBI Taxonomy" id="7245"/>
    <lineage>
        <taxon>Eukaryota</taxon>
        <taxon>Metazoa</taxon>
        <taxon>Ecdysozoa</taxon>
        <taxon>Arthropoda</taxon>
        <taxon>Hexapoda</taxon>
        <taxon>Insecta</taxon>
        <taxon>Pterygota</taxon>
        <taxon>Neoptera</taxon>
        <taxon>Endopterygota</taxon>
        <taxon>Diptera</taxon>
        <taxon>Brachycera</taxon>
        <taxon>Muscomorpha</taxon>
        <taxon>Ephydroidea</taxon>
        <taxon>Drosophilidae</taxon>
        <taxon>Drosophila</taxon>
        <taxon>Sophophora</taxon>
    </lineage>
</organism>
<dbReference type="InterPro" id="IPR000873">
    <property type="entry name" value="AMP-dep_synth/lig_dom"/>
</dbReference>
<evidence type="ECO:0000313" key="6">
    <source>
        <dbReference type="EMBL" id="EDW93556.1"/>
    </source>
</evidence>
<evidence type="ECO:0000313" key="7">
    <source>
        <dbReference type="Proteomes" id="UP000002282"/>
    </source>
</evidence>
<dbReference type="InterPro" id="IPR045851">
    <property type="entry name" value="AMP-bd_C_sf"/>
</dbReference>
<dbReference type="GO" id="GO:0005777">
    <property type="term" value="C:peroxisome"/>
    <property type="evidence" value="ECO:0007669"/>
    <property type="project" value="UniProtKB-SubCell"/>
</dbReference>
<dbReference type="EMBL" id="CM000159">
    <property type="protein sequence ID" value="EDW93556.1"/>
    <property type="molecule type" value="Genomic_DNA"/>
</dbReference>